<proteinExistence type="predicted"/>
<dbReference type="AlphaFoldDB" id="A0A4Y2DR26"/>
<dbReference type="InterPro" id="IPR021109">
    <property type="entry name" value="Peptidase_aspartic_dom_sf"/>
</dbReference>
<protein>
    <recommendedName>
        <fullName evidence="3">CCHC-type domain-containing protein</fullName>
    </recommendedName>
</protein>
<dbReference type="PANTHER" id="PTHR36943:SF1">
    <property type="entry name" value="CCHC-TYPE DOMAIN-CONTAINING PROTEIN"/>
    <property type="match status" value="1"/>
</dbReference>
<evidence type="ECO:0000313" key="2">
    <source>
        <dbReference type="Proteomes" id="UP000499080"/>
    </source>
</evidence>
<keyword evidence="2" id="KW-1185">Reference proteome</keyword>
<dbReference type="EMBL" id="BGPR01000398">
    <property type="protein sequence ID" value="GBM18065.1"/>
    <property type="molecule type" value="Genomic_DNA"/>
</dbReference>
<comment type="caution">
    <text evidence="1">The sequence shown here is derived from an EMBL/GenBank/DDBJ whole genome shotgun (WGS) entry which is preliminary data.</text>
</comment>
<evidence type="ECO:0008006" key="3">
    <source>
        <dbReference type="Google" id="ProtNLM"/>
    </source>
</evidence>
<evidence type="ECO:0000313" key="1">
    <source>
        <dbReference type="EMBL" id="GBM18065.1"/>
    </source>
</evidence>
<dbReference type="PANTHER" id="PTHR36943">
    <property type="entry name" value="CCHC-TYPE DOMAIN-CONTAINING PROTEIN"/>
    <property type="match status" value="1"/>
</dbReference>
<dbReference type="Gene3D" id="2.40.70.10">
    <property type="entry name" value="Acid Proteases"/>
    <property type="match status" value="1"/>
</dbReference>
<reference evidence="1 2" key="1">
    <citation type="journal article" date="2019" name="Sci. Rep.">
        <title>Orb-weaving spider Araneus ventricosus genome elucidates the spidroin gene catalogue.</title>
        <authorList>
            <person name="Kono N."/>
            <person name="Nakamura H."/>
            <person name="Ohtoshi R."/>
            <person name="Moran D.A.P."/>
            <person name="Shinohara A."/>
            <person name="Yoshida Y."/>
            <person name="Fujiwara M."/>
            <person name="Mori M."/>
            <person name="Tomita M."/>
            <person name="Arakawa K."/>
        </authorList>
    </citation>
    <scope>NUCLEOTIDE SEQUENCE [LARGE SCALE GENOMIC DNA]</scope>
</reference>
<accession>A0A4Y2DR26</accession>
<gene>
    <name evidence="1" type="ORF">AVEN_75499_1</name>
</gene>
<dbReference type="Proteomes" id="UP000499080">
    <property type="component" value="Unassembled WGS sequence"/>
</dbReference>
<sequence>MNPACLKNISGVAKQRHDKRVCPARDARCRQCSKIGHYAKVCITKPQTGYSEVAYLGVIKLKSKNKNNIDWTVTIHVNHKNIKIKIDSEADHTVLPANVFQNMFQNAKLKPPDKILCGSDRNPLKTLGKFKAHIEYKGKRYTEEIYVISNLQTCLLGKPALFSLGLDPNLNSICQISAVDPKAKFPELFKGLGVMKGCYSIKLKPGAIPFAITSPTRVPIPLLKQTKAEL</sequence>
<organism evidence="1 2">
    <name type="scientific">Araneus ventricosus</name>
    <name type="common">Orbweaver spider</name>
    <name type="synonym">Epeira ventricosa</name>
    <dbReference type="NCBI Taxonomy" id="182803"/>
    <lineage>
        <taxon>Eukaryota</taxon>
        <taxon>Metazoa</taxon>
        <taxon>Ecdysozoa</taxon>
        <taxon>Arthropoda</taxon>
        <taxon>Chelicerata</taxon>
        <taxon>Arachnida</taxon>
        <taxon>Araneae</taxon>
        <taxon>Araneomorphae</taxon>
        <taxon>Entelegynae</taxon>
        <taxon>Araneoidea</taxon>
        <taxon>Araneidae</taxon>
        <taxon>Araneus</taxon>
    </lineage>
</organism>
<name>A0A4Y2DR26_ARAVE</name>
<dbReference type="SUPFAM" id="SSF50630">
    <property type="entry name" value="Acid proteases"/>
    <property type="match status" value="1"/>
</dbReference>